<dbReference type="InterPro" id="IPR051400">
    <property type="entry name" value="HAD-like_hydrolase"/>
</dbReference>
<evidence type="ECO:0000313" key="5">
    <source>
        <dbReference type="Proteomes" id="UP000014155"/>
    </source>
</evidence>
<dbReference type="Gene3D" id="3.40.50.1000">
    <property type="entry name" value="HAD superfamily/HAD-like"/>
    <property type="match status" value="1"/>
</dbReference>
<dbReference type="SUPFAM" id="SSF56784">
    <property type="entry name" value="HAD-like"/>
    <property type="match status" value="1"/>
</dbReference>
<dbReference type="InterPro" id="IPR036412">
    <property type="entry name" value="HAD-like_sf"/>
</dbReference>
<protein>
    <submittedName>
        <fullName evidence="4">HAD superfamily (Subfamily IIIA) phosphatase, TIGR01668</fullName>
    </submittedName>
</protein>
<organism evidence="4 5">
    <name type="scientific">Ruminiclostridium cellobioparum subsp. termitidis CT1112</name>
    <dbReference type="NCBI Taxonomy" id="1195236"/>
    <lineage>
        <taxon>Bacteria</taxon>
        <taxon>Bacillati</taxon>
        <taxon>Bacillota</taxon>
        <taxon>Clostridia</taxon>
        <taxon>Eubacteriales</taxon>
        <taxon>Oscillospiraceae</taxon>
        <taxon>Ruminiclostridium</taxon>
    </lineage>
</organism>
<dbReference type="PANTHER" id="PTHR46470">
    <property type="entry name" value="N-ACYLNEURAMINATE-9-PHOSPHATASE"/>
    <property type="match status" value="1"/>
</dbReference>
<proteinExistence type="predicted"/>
<dbReference type="GO" id="GO:0008962">
    <property type="term" value="F:phosphatidylglycerophosphatase activity"/>
    <property type="evidence" value="ECO:0007669"/>
    <property type="project" value="InterPro"/>
</dbReference>
<dbReference type="STRING" id="1195236.CTER_2220"/>
<evidence type="ECO:0000256" key="2">
    <source>
        <dbReference type="ARBA" id="ARBA00022801"/>
    </source>
</evidence>
<dbReference type="InterPro" id="IPR027706">
    <property type="entry name" value="PGP_Pase"/>
</dbReference>
<keyword evidence="5" id="KW-1185">Reference proteome</keyword>
<dbReference type="RefSeq" id="WP_004625874.1">
    <property type="nucleotide sequence ID" value="NZ_AORV01000033.1"/>
</dbReference>
<reference evidence="4 5" key="1">
    <citation type="journal article" date="2013" name="Genome Announc.">
        <title>Draft Genome Sequence of the Cellulolytic, Mesophilic, Anaerobic Bacterium Clostridium termitidis Strain CT1112 (DSM 5398).</title>
        <authorList>
            <person name="Lal S."/>
            <person name="Ramachandran U."/>
            <person name="Zhang X."/>
            <person name="Munir R."/>
            <person name="Sparling R."/>
            <person name="Levin D.B."/>
        </authorList>
    </citation>
    <scope>NUCLEOTIDE SEQUENCE [LARGE SCALE GENOMIC DNA]</scope>
    <source>
        <strain evidence="4 5">CT1112</strain>
    </source>
</reference>
<evidence type="ECO:0000313" key="4">
    <source>
        <dbReference type="EMBL" id="EMS71894.1"/>
    </source>
</evidence>
<dbReference type="InterPro" id="IPR006439">
    <property type="entry name" value="HAD-SF_hydro_IA"/>
</dbReference>
<dbReference type="EMBL" id="AORV01000033">
    <property type="protein sequence ID" value="EMS71894.1"/>
    <property type="molecule type" value="Genomic_DNA"/>
</dbReference>
<comment type="caution">
    <text evidence="4">The sequence shown here is derived from an EMBL/GenBank/DDBJ whole genome shotgun (WGS) entry which is preliminary data.</text>
</comment>
<comment type="cofactor">
    <cofactor evidence="1">
        <name>Mg(2+)</name>
        <dbReference type="ChEBI" id="CHEBI:18420"/>
    </cofactor>
</comment>
<sequence length="189" mass="22206">MIEKYYPDLYYDSIRHIDLDMLEKKGIKGFILDIDNTLVPMHSKDADQNAITWIGELKKRGFKVCILSNAARKRVIRFNREIAVTAIHRAYKPSGRAFLKAADVLELEPESIAVVGDQVFTDIHGGNKANMLTILVKPIDKREILYVRVKRWPEKLILARYMKKLEHQLKRRELWKKNRLAMEKARYKK</sequence>
<keyword evidence="3" id="KW-0460">Magnesium</keyword>
<dbReference type="InterPro" id="IPR010021">
    <property type="entry name" value="PGPP1/Gep4"/>
</dbReference>
<dbReference type="PATRIC" id="fig|1195236.3.peg.2526"/>
<dbReference type="InterPro" id="IPR023214">
    <property type="entry name" value="HAD_sf"/>
</dbReference>
<gene>
    <name evidence="4" type="ORF">CTER_2220</name>
</gene>
<dbReference type="NCBIfam" id="TIGR01668">
    <property type="entry name" value="YqeG_hyp_ppase"/>
    <property type="match status" value="1"/>
</dbReference>
<dbReference type="InterPro" id="IPR006549">
    <property type="entry name" value="HAD-SF_hydro_IIIA"/>
</dbReference>
<accession>S0FRV5</accession>
<dbReference type="NCBIfam" id="TIGR01662">
    <property type="entry name" value="HAD-SF-IIIA"/>
    <property type="match status" value="1"/>
</dbReference>
<keyword evidence="2" id="KW-0378">Hydrolase</keyword>
<dbReference type="Pfam" id="PF09419">
    <property type="entry name" value="PGP_phosphatase"/>
    <property type="match status" value="1"/>
</dbReference>
<dbReference type="NCBIfam" id="TIGR01549">
    <property type="entry name" value="HAD-SF-IA-v1"/>
    <property type="match status" value="1"/>
</dbReference>
<dbReference type="Proteomes" id="UP000014155">
    <property type="component" value="Unassembled WGS sequence"/>
</dbReference>
<dbReference type="GO" id="GO:0044281">
    <property type="term" value="P:small molecule metabolic process"/>
    <property type="evidence" value="ECO:0007669"/>
    <property type="project" value="UniProtKB-ARBA"/>
</dbReference>
<dbReference type="eggNOG" id="COG2179">
    <property type="taxonomic scope" value="Bacteria"/>
</dbReference>
<evidence type="ECO:0000256" key="3">
    <source>
        <dbReference type="ARBA" id="ARBA00022842"/>
    </source>
</evidence>
<name>S0FRV5_RUMCE</name>
<evidence type="ECO:0000256" key="1">
    <source>
        <dbReference type="ARBA" id="ARBA00001946"/>
    </source>
</evidence>
<dbReference type="AlphaFoldDB" id="S0FRV5"/>